<evidence type="ECO:0000313" key="2">
    <source>
        <dbReference type="Proteomes" id="UP000275356"/>
    </source>
</evidence>
<organism evidence="1 2">
    <name type="scientific">Salana multivorans</name>
    <dbReference type="NCBI Taxonomy" id="120377"/>
    <lineage>
        <taxon>Bacteria</taxon>
        <taxon>Bacillati</taxon>
        <taxon>Actinomycetota</taxon>
        <taxon>Actinomycetes</taxon>
        <taxon>Micrococcales</taxon>
        <taxon>Beutenbergiaceae</taxon>
        <taxon>Salana</taxon>
    </lineage>
</organism>
<accession>A0A3N2DB99</accession>
<sequence>MGFFESWKTRKREQVMSDRRGAAVDRFWTWWSEDGRARALATLVPADDAGDAAGDDARETRVAERNDLVREIAAHADAIGLAFEMGPGREKLLALAFTPGGDPAKQELADRWLAGAPADPQVTYDNRRQPVPDPTSFEIQIGSTDAEAPPHTIDFAGARVRARRRADGKVDVYVTHDAFDAVPDDVAGQVTFIFLDSVLGERVVEESIGVIEHGSVHHDDEVELLALRGIVAG</sequence>
<dbReference type="Proteomes" id="UP000275356">
    <property type="component" value="Unassembled WGS sequence"/>
</dbReference>
<dbReference type="AlphaFoldDB" id="A0A3N2DB99"/>
<dbReference type="EMBL" id="RKHQ01000001">
    <property type="protein sequence ID" value="ROR97080.1"/>
    <property type="molecule type" value="Genomic_DNA"/>
</dbReference>
<evidence type="ECO:0000313" key="1">
    <source>
        <dbReference type="EMBL" id="ROR97080.1"/>
    </source>
</evidence>
<gene>
    <name evidence="1" type="ORF">EDD28_1673</name>
</gene>
<name>A0A3N2DB99_9MICO</name>
<protein>
    <submittedName>
        <fullName evidence="1">Uncharacterized protein</fullName>
    </submittedName>
</protein>
<dbReference type="OrthoDB" id="3828153at2"/>
<keyword evidence="2" id="KW-1185">Reference proteome</keyword>
<dbReference type="RefSeq" id="WP_123739177.1">
    <property type="nucleotide sequence ID" value="NZ_RKHQ01000001.1"/>
</dbReference>
<proteinExistence type="predicted"/>
<reference evidence="1 2" key="1">
    <citation type="submission" date="2018-11" db="EMBL/GenBank/DDBJ databases">
        <title>Sequencing the genomes of 1000 actinobacteria strains.</title>
        <authorList>
            <person name="Klenk H.-P."/>
        </authorList>
    </citation>
    <scope>NUCLEOTIDE SEQUENCE [LARGE SCALE GENOMIC DNA]</scope>
    <source>
        <strain evidence="1 2">DSM 13521</strain>
    </source>
</reference>
<comment type="caution">
    <text evidence="1">The sequence shown here is derived from an EMBL/GenBank/DDBJ whole genome shotgun (WGS) entry which is preliminary data.</text>
</comment>